<organism evidence="1 2">
    <name type="scientific">Phanerochaete sordida</name>
    <dbReference type="NCBI Taxonomy" id="48140"/>
    <lineage>
        <taxon>Eukaryota</taxon>
        <taxon>Fungi</taxon>
        <taxon>Dikarya</taxon>
        <taxon>Basidiomycota</taxon>
        <taxon>Agaricomycotina</taxon>
        <taxon>Agaricomycetes</taxon>
        <taxon>Polyporales</taxon>
        <taxon>Phanerochaetaceae</taxon>
        <taxon>Phanerochaete</taxon>
    </lineage>
</organism>
<reference evidence="1 2" key="1">
    <citation type="submission" date="2021-08" db="EMBL/GenBank/DDBJ databases">
        <title>Draft Genome Sequence of Phanerochaete sordida strain YK-624.</title>
        <authorList>
            <person name="Mori T."/>
            <person name="Dohra H."/>
            <person name="Suzuki T."/>
            <person name="Kawagishi H."/>
            <person name="Hirai H."/>
        </authorList>
    </citation>
    <scope>NUCLEOTIDE SEQUENCE [LARGE SCALE GENOMIC DNA]</scope>
    <source>
        <strain evidence="1 2">YK-624</strain>
    </source>
</reference>
<dbReference type="AlphaFoldDB" id="A0A9P3GGQ5"/>
<name>A0A9P3GGQ5_9APHY</name>
<keyword evidence="2" id="KW-1185">Reference proteome</keyword>
<gene>
    <name evidence="1" type="ORF">PsYK624_114860</name>
</gene>
<evidence type="ECO:0000313" key="1">
    <source>
        <dbReference type="EMBL" id="GJE95302.1"/>
    </source>
</evidence>
<comment type="caution">
    <text evidence="1">The sequence shown here is derived from an EMBL/GenBank/DDBJ whole genome shotgun (WGS) entry which is preliminary data.</text>
</comment>
<sequence>MALALSTWCAAASHRNTQRTLLLFTSDRCRCGPLSSRPGTRCAAPGRSAHVPTKAQERRCRSTAGQWSCPFTSNVKAHTHLEFRRVVLIESFFFPVLMTNETTDRLSRAAFHPEG</sequence>
<protein>
    <submittedName>
        <fullName evidence="1">Uncharacterized protein</fullName>
    </submittedName>
</protein>
<dbReference type="EMBL" id="BPQB01000047">
    <property type="protein sequence ID" value="GJE95302.1"/>
    <property type="molecule type" value="Genomic_DNA"/>
</dbReference>
<evidence type="ECO:0000313" key="2">
    <source>
        <dbReference type="Proteomes" id="UP000703269"/>
    </source>
</evidence>
<proteinExistence type="predicted"/>
<accession>A0A9P3GGQ5</accession>
<dbReference type="Proteomes" id="UP000703269">
    <property type="component" value="Unassembled WGS sequence"/>
</dbReference>